<dbReference type="PANTHER" id="PTHR30427">
    <property type="entry name" value="TRANSCRIPTIONAL ACTIVATOR PROTEIN LYSR"/>
    <property type="match status" value="1"/>
</dbReference>
<dbReference type="Gene3D" id="3.40.190.10">
    <property type="entry name" value="Periplasmic binding protein-like II"/>
    <property type="match status" value="2"/>
</dbReference>
<keyword evidence="2" id="KW-0805">Transcription regulation</keyword>
<proteinExistence type="inferred from homology"/>
<dbReference type="AlphaFoldDB" id="A0A344PLC9"/>
<accession>A0A344PLC9</accession>
<evidence type="ECO:0000256" key="2">
    <source>
        <dbReference type="ARBA" id="ARBA00023015"/>
    </source>
</evidence>
<keyword evidence="7" id="KW-1185">Reference proteome</keyword>
<dbReference type="GO" id="GO:0010628">
    <property type="term" value="P:positive regulation of gene expression"/>
    <property type="evidence" value="ECO:0007669"/>
    <property type="project" value="TreeGrafter"/>
</dbReference>
<dbReference type="OrthoDB" id="9815174at2"/>
<dbReference type="PANTHER" id="PTHR30427:SF1">
    <property type="entry name" value="TRANSCRIPTIONAL ACTIVATOR PROTEIN LYSR"/>
    <property type="match status" value="1"/>
</dbReference>
<sequence>MLINLRQIEVFRAIMTTGSISGAARLLSVSQPAVSRMLSYTEDRLKLKLFERGRGRVQPTLEARKLFEEVEQLHQSVNRINLIAEELRSGSSGTVRIAASPSPAQGYVPAAIAYFRQKHPQLRVELEILSLIDLIDKVSGNRVDLGVSILSIDNPTLTVEKLHQGELAVIFPAGHELEALKAVGPEDLVPYGIIGYGPDTPYGAMVRRALRSSADKVRFHTIVRFTAQACALVHAGAGVAIVDRFALSGNAWPNIVARRLVPRASCDLRLISSELQPMSHPTRLFVRALREYSQRQTEFALLPAAKPGRGKASAS</sequence>
<dbReference type="RefSeq" id="WP_114076503.1">
    <property type="nucleotide sequence ID" value="NZ_CP030918.1"/>
</dbReference>
<evidence type="ECO:0000313" key="7">
    <source>
        <dbReference type="Proteomes" id="UP000252023"/>
    </source>
</evidence>
<dbReference type="Proteomes" id="UP000252023">
    <property type="component" value="Chromosome"/>
</dbReference>
<keyword evidence="3" id="KW-0238">DNA-binding</keyword>
<dbReference type="InterPro" id="IPR036390">
    <property type="entry name" value="WH_DNA-bd_sf"/>
</dbReference>
<evidence type="ECO:0000256" key="4">
    <source>
        <dbReference type="ARBA" id="ARBA00023163"/>
    </source>
</evidence>
<evidence type="ECO:0000313" key="6">
    <source>
        <dbReference type="EMBL" id="AXC50184.1"/>
    </source>
</evidence>
<organism evidence="6 7">
    <name type="scientific">Paracoccus suum</name>
    <dbReference type="NCBI Taxonomy" id="2259340"/>
    <lineage>
        <taxon>Bacteria</taxon>
        <taxon>Pseudomonadati</taxon>
        <taxon>Pseudomonadota</taxon>
        <taxon>Alphaproteobacteria</taxon>
        <taxon>Rhodobacterales</taxon>
        <taxon>Paracoccaceae</taxon>
        <taxon>Paracoccus</taxon>
    </lineage>
</organism>
<comment type="similarity">
    <text evidence="1">Belongs to the LysR transcriptional regulatory family.</text>
</comment>
<dbReference type="InterPro" id="IPR005119">
    <property type="entry name" value="LysR_subst-bd"/>
</dbReference>
<protein>
    <submittedName>
        <fullName evidence="6">LysR family transcriptional regulator</fullName>
    </submittedName>
</protein>
<evidence type="ECO:0000259" key="5">
    <source>
        <dbReference type="PROSITE" id="PS50931"/>
    </source>
</evidence>
<feature type="domain" description="HTH lysR-type" evidence="5">
    <location>
        <begin position="3"/>
        <end position="60"/>
    </location>
</feature>
<evidence type="ECO:0000256" key="1">
    <source>
        <dbReference type="ARBA" id="ARBA00009437"/>
    </source>
</evidence>
<dbReference type="SUPFAM" id="SSF46785">
    <property type="entry name" value="Winged helix' DNA-binding domain"/>
    <property type="match status" value="1"/>
</dbReference>
<dbReference type="EMBL" id="CP030918">
    <property type="protein sequence ID" value="AXC50184.1"/>
    <property type="molecule type" value="Genomic_DNA"/>
</dbReference>
<evidence type="ECO:0000256" key="3">
    <source>
        <dbReference type="ARBA" id="ARBA00023125"/>
    </source>
</evidence>
<dbReference type="GO" id="GO:0043565">
    <property type="term" value="F:sequence-specific DNA binding"/>
    <property type="evidence" value="ECO:0007669"/>
    <property type="project" value="TreeGrafter"/>
</dbReference>
<reference evidence="7" key="1">
    <citation type="submission" date="2018-07" db="EMBL/GenBank/DDBJ databases">
        <title>Genome sequencing of Paracoccus sp. SC2-6.</title>
        <authorList>
            <person name="Heo J."/>
            <person name="Kim S.-J."/>
            <person name="Kwon S.-W."/>
        </authorList>
    </citation>
    <scope>NUCLEOTIDE SEQUENCE [LARGE SCALE GENOMIC DNA]</scope>
    <source>
        <strain evidence="7">SC2-6</strain>
    </source>
</reference>
<dbReference type="SUPFAM" id="SSF53850">
    <property type="entry name" value="Periplasmic binding protein-like II"/>
    <property type="match status" value="1"/>
</dbReference>
<name>A0A344PLC9_9RHOB</name>
<dbReference type="Pfam" id="PF03466">
    <property type="entry name" value="LysR_substrate"/>
    <property type="match status" value="1"/>
</dbReference>
<dbReference type="PROSITE" id="PS50931">
    <property type="entry name" value="HTH_LYSR"/>
    <property type="match status" value="1"/>
</dbReference>
<gene>
    <name evidence="6" type="ORF">DRW48_11200</name>
</gene>
<keyword evidence="4" id="KW-0804">Transcription</keyword>
<dbReference type="InterPro" id="IPR036388">
    <property type="entry name" value="WH-like_DNA-bd_sf"/>
</dbReference>
<dbReference type="InterPro" id="IPR000847">
    <property type="entry name" value="LysR_HTH_N"/>
</dbReference>
<dbReference type="Pfam" id="PF00126">
    <property type="entry name" value="HTH_1"/>
    <property type="match status" value="1"/>
</dbReference>
<dbReference type="GO" id="GO:0003700">
    <property type="term" value="F:DNA-binding transcription factor activity"/>
    <property type="evidence" value="ECO:0007669"/>
    <property type="project" value="InterPro"/>
</dbReference>
<dbReference type="Gene3D" id="1.10.10.10">
    <property type="entry name" value="Winged helix-like DNA-binding domain superfamily/Winged helix DNA-binding domain"/>
    <property type="match status" value="1"/>
</dbReference>
<dbReference type="KEGG" id="pars:DRW48_11200"/>